<evidence type="ECO:0000313" key="3">
    <source>
        <dbReference type="Proteomes" id="UP000000602"/>
    </source>
</evidence>
<dbReference type="KEGG" id="dps:DP0463"/>
<name>Q6AR32_DESPS</name>
<dbReference type="Gene3D" id="3.40.50.11590">
    <property type="match status" value="1"/>
</dbReference>
<sequence>MNRPILNQLQAEAREIWMKEGILGESIAITARTLSTEEAIGNPEGDDFPLQRGKEKLMEAQFRNERGQAFTDTFGDFSSSLREIAEMKLDNNFRRAIFVASLNAVQRSLGKTDRTIHCRDKGPSICAPKMADYIMEKYGQVRITQIGYQPKLIEALAEKFTLRIVDLDPDNIGNQKCGVVIEGPDSSAAAVADAELIVATGSTIVNDTIGDFILKDKPTLFFGTTVAAAADHLGLKRFCCESN</sequence>
<dbReference type="RefSeq" id="WP_011187708.1">
    <property type="nucleotide sequence ID" value="NC_006138.1"/>
</dbReference>
<dbReference type="AlphaFoldDB" id="Q6AR32"/>
<feature type="domain" description="Putative heavy-metal chelation" evidence="1">
    <location>
        <begin position="132"/>
        <end position="212"/>
    </location>
</feature>
<dbReference type="SUPFAM" id="SSF159713">
    <property type="entry name" value="Dhaf3308-like"/>
    <property type="match status" value="1"/>
</dbReference>
<dbReference type="EMBL" id="CR522870">
    <property type="protein sequence ID" value="CAG35192.1"/>
    <property type="molecule type" value="Genomic_DNA"/>
</dbReference>
<dbReference type="OrthoDB" id="3596at2"/>
<dbReference type="InterPro" id="IPR007161">
    <property type="entry name" value="DUF364"/>
</dbReference>
<gene>
    <name evidence="2" type="ordered locus">DP0463</name>
</gene>
<accession>Q6AR32</accession>
<evidence type="ECO:0000259" key="1">
    <source>
        <dbReference type="Pfam" id="PF04016"/>
    </source>
</evidence>
<proteinExistence type="predicted"/>
<keyword evidence="3" id="KW-1185">Reference proteome</keyword>
<reference evidence="3" key="1">
    <citation type="journal article" date="2004" name="Environ. Microbiol.">
        <title>The genome of Desulfotalea psychrophila, a sulfate-reducing bacterium from permanently cold Arctic sediments.</title>
        <authorList>
            <person name="Rabus R."/>
            <person name="Ruepp A."/>
            <person name="Frickey T."/>
            <person name="Rattei T."/>
            <person name="Fartmann B."/>
            <person name="Stark M."/>
            <person name="Bauer M."/>
            <person name="Zibat A."/>
            <person name="Lombardot T."/>
            <person name="Becker I."/>
            <person name="Amann J."/>
            <person name="Gellner K."/>
            <person name="Teeling H."/>
            <person name="Leuschner W.D."/>
            <person name="Gloeckner F.-O."/>
            <person name="Lupas A.N."/>
            <person name="Amann R."/>
            <person name="Klenk H.-P."/>
        </authorList>
    </citation>
    <scope>NUCLEOTIDE SEQUENCE [LARGE SCALE GENOMIC DNA]</scope>
    <source>
        <strain evidence="3">DSM 12343 / LSv54</strain>
    </source>
</reference>
<dbReference type="eggNOG" id="COG2014">
    <property type="taxonomic scope" value="Bacteria"/>
</dbReference>
<organism evidence="2 3">
    <name type="scientific">Desulfotalea psychrophila (strain LSv54 / DSM 12343)</name>
    <dbReference type="NCBI Taxonomy" id="177439"/>
    <lineage>
        <taxon>Bacteria</taxon>
        <taxon>Pseudomonadati</taxon>
        <taxon>Thermodesulfobacteriota</taxon>
        <taxon>Desulfobulbia</taxon>
        <taxon>Desulfobulbales</taxon>
        <taxon>Desulfocapsaceae</taxon>
        <taxon>Desulfotalea</taxon>
    </lineage>
</organism>
<dbReference type="Pfam" id="PF04016">
    <property type="entry name" value="DUF364"/>
    <property type="match status" value="1"/>
</dbReference>
<dbReference type="STRING" id="177439.DP0463"/>
<evidence type="ECO:0000313" key="2">
    <source>
        <dbReference type="EMBL" id="CAG35192.1"/>
    </source>
</evidence>
<dbReference type="Proteomes" id="UP000000602">
    <property type="component" value="Chromosome"/>
</dbReference>
<dbReference type="HOGENOM" id="CLU_1136483_0_0_7"/>
<protein>
    <recommendedName>
        <fullName evidence="1">Putative heavy-metal chelation domain-containing protein</fullName>
    </recommendedName>
</protein>